<keyword evidence="2" id="KW-1185">Reference proteome</keyword>
<protein>
    <submittedName>
        <fullName evidence="1">Uncharacterized protein</fullName>
    </submittedName>
</protein>
<organism evidence="1 2">
    <name type="scientific">Melia azedarach</name>
    <name type="common">Chinaberry tree</name>
    <dbReference type="NCBI Taxonomy" id="155640"/>
    <lineage>
        <taxon>Eukaryota</taxon>
        <taxon>Viridiplantae</taxon>
        <taxon>Streptophyta</taxon>
        <taxon>Embryophyta</taxon>
        <taxon>Tracheophyta</taxon>
        <taxon>Spermatophyta</taxon>
        <taxon>Magnoliopsida</taxon>
        <taxon>eudicotyledons</taxon>
        <taxon>Gunneridae</taxon>
        <taxon>Pentapetalae</taxon>
        <taxon>rosids</taxon>
        <taxon>malvids</taxon>
        <taxon>Sapindales</taxon>
        <taxon>Meliaceae</taxon>
        <taxon>Melia</taxon>
    </lineage>
</organism>
<dbReference type="EMBL" id="CM051404">
    <property type="protein sequence ID" value="KAJ4706668.1"/>
    <property type="molecule type" value="Genomic_DNA"/>
</dbReference>
<evidence type="ECO:0000313" key="1">
    <source>
        <dbReference type="EMBL" id="KAJ4706668.1"/>
    </source>
</evidence>
<proteinExistence type="predicted"/>
<comment type="caution">
    <text evidence="1">The sequence shown here is derived from an EMBL/GenBank/DDBJ whole genome shotgun (WGS) entry which is preliminary data.</text>
</comment>
<name>A0ACC1X6D2_MELAZ</name>
<gene>
    <name evidence="1" type="ORF">OWV82_020295</name>
</gene>
<reference evidence="1 2" key="1">
    <citation type="journal article" date="2023" name="Science">
        <title>Complex scaffold remodeling in plant triterpene biosynthesis.</title>
        <authorList>
            <person name="De La Pena R."/>
            <person name="Hodgson H."/>
            <person name="Liu J.C."/>
            <person name="Stephenson M.J."/>
            <person name="Martin A.C."/>
            <person name="Owen C."/>
            <person name="Harkess A."/>
            <person name="Leebens-Mack J."/>
            <person name="Jimenez L.E."/>
            <person name="Osbourn A."/>
            <person name="Sattely E.S."/>
        </authorList>
    </citation>
    <scope>NUCLEOTIDE SEQUENCE [LARGE SCALE GENOMIC DNA]</scope>
    <source>
        <strain evidence="2">cv. JPN11</strain>
        <tissue evidence="1">Leaf</tissue>
    </source>
</reference>
<sequence length="102" mass="11344">MVLPIPLLSASRRSLIKLHIPLATTIPATMTIGYLFLLLSHYPSHRSLASLHPLLLPPSSLIMHAITTITRAKLLKTSPISFLLLLNSSWESCFTFCLCSWC</sequence>
<accession>A0ACC1X6D2</accession>
<evidence type="ECO:0000313" key="2">
    <source>
        <dbReference type="Proteomes" id="UP001164539"/>
    </source>
</evidence>
<dbReference type="Proteomes" id="UP001164539">
    <property type="component" value="Chromosome 11"/>
</dbReference>